<gene>
    <name evidence="1" type="primary">BQ5605_C031g10969</name>
    <name evidence="1" type="ORF">BQ5605_C031G10969</name>
</gene>
<evidence type="ECO:0000313" key="1">
    <source>
        <dbReference type="EMBL" id="SGZ06774.1"/>
    </source>
</evidence>
<sequence>MHLFRRFRLNSRKFRMRLFDLVLQLRNRLFELSTASKFATKLRLDLSERACRRGKSVQCLGETLIGRTNSRGKLGHVTVRGFDRFPQAGDGGSRALLHLHRRSSQFGQLALKRSRQRRGIDRGLLGNPEFILRLRKLILEFRELVLK</sequence>
<evidence type="ECO:0000313" key="2">
    <source>
        <dbReference type="Proteomes" id="UP000249464"/>
    </source>
</evidence>
<reference evidence="1 2" key="1">
    <citation type="submission" date="2016-11" db="EMBL/GenBank/DDBJ databases">
        <authorList>
            <person name="Jaros S."/>
            <person name="Januszkiewicz K."/>
            <person name="Wedrychowicz H."/>
        </authorList>
    </citation>
    <scope>NUCLEOTIDE SEQUENCE [LARGE SCALE GENOMIC DNA]</scope>
</reference>
<organism evidence="1 2">
    <name type="scientific">Microbotryum silenes-dioicae</name>
    <dbReference type="NCBI Taxonomy" id="796604"/>
    <lineage>
        <taxon>Eukaryota</taxon>
        <taxon>Fungi</taxon>
        <taxon>Dikarya</taxon>
        <taxon>Basidiomycota</taxon>
        <taxon>Pucciniomycotina</taxon>
        <taxon>Microbotryomycetes</taxon>
        <taxon>Microbotryales</taxon>
        <taxon>Microbotryaceae</taxon>
        <taxon>Microbotryum</taxon>
    </lineage>
</organism>
<keyword evidence="2" id="KW-1185">Reference proteome</keyword>
<accession>A0A2X0NAM4</accession>
<proteinExistence type="predicted"/>
<name>A0A2X0NAM4_9BASI</name>
<dbReference type="AlphaFoldDB" id="A0A2X0NAM4"/>
<dbReference type="Proteomes" id="UP000249464">
    <property type="component" value="Unassembled WGS sequence"/>
</dbReference>
<protein>
    <submittedName>
        <fullName evidence="1">BQ5605_C031g10969 protein</fullName>
    </submittedName>
</protein>
<dbReference type="EMBL" id="FQNC01000068">
    <property type="protein sequence ID" value="SGZ06774.1"/>
    <property type="molecule type" value="Genomic_DNA"/>
</dbReference>